<sequence length="156" mass="17095">MPMKRAHSPWYDVVVAVISLLVALVALVALAISFIVPVTLDKDAQQRERTRSCIDAVVDMRKSAQQIRGGYAVDKGARGERLADWDEGVAAGERMRVTCRNSSLPAPSGTSADTLWEQMHTAREQAAAGQTDLRPIDVMMKWTTDCITHLTTPQSS</sequence>
<proteinExistence type="predicted"/>
<comment type="caution">
    <text evidence="1">The sequence shown here is derived from an EMBL/GenBank/DDBJ whole genome shotgun (WGS) entry which is preliminary data.</text>
</comment>
<accession>A0ABQ3M622</accession>
<dbReference type="Proteomes" id="UP000605568">
    <property type="component" value="Unassembled WGS sequence"/>
</dbReference>
<dbReference type="RefSeq" id="WP_191296740.1">
    <property type="nucleotide sequence ID" value="NZ_BNAR01000002.1"/>
</dbReference>
<protein>
    <submittedName>
        <fullName evidence="1">Uncharacterized protein</fullName>
    </submittedName>
</protein>
<name>A0ABQ3M622_9PSEU</name>
<dbReference type="EMBL" id="BNAR01000002">
    <property type="protein sequence ID" value="GHH32587.1"/>
    <property type="molecule type" value="Genomic_DNA"/>
</dbReference>
<evidence type="ECO:0000313" key="2">
    <source>
        <dbReference type="Proteomes" id="UP000605568"/>
    </source>
</evidence>
<gene>
    <name evidence="1" type="ORF">GCM10017774_13720</name>
</gene>
<organism evidence="1 2">
    <name type="scientific">Lentzea cavernae</name>
    <dbReference type="NCBI Taxonomy" id="2020703"/>
    <lineage>
        <taxon>Bacteria</taxon>
        <taxon>Bacillati</taxon>
        <taxon>Actinomycetota</taxon>
        <taxon>Actinomycetes</taxon>
        <taxon>Pseudonocardiales</taxon>
        <taxon>Pseudonocardiaceae</taxon>
        <taxon>Lentzea</taxon>
    </lineage>
</organism>
<evidence type="ECO:0000313" key="1">
    <source>
        <dbReference type="EMBL" id="GHH32587.1"/>
    </source>
</evidence>
<keyword evidence="2" id="KW-1185">Reference proteome</keyword>
<reference evidence="2" key="1">
    <citation type="journal article" date="2019" name="Int. J. Syst. Evol. Microbiol.">
        <title>The Global Catalogue of Microorganisms (GCM) 10K type strain sequencing project: providing services to taxonomists for standard genome sequencing and annotation.</title>
        <authorList>
            <consortium name="The Broad Institute Genomics Platform"/>
            <consortium name="The Broad Institute Genome Sequencing Center for Infectious Disease"/>
            <person name="Wu L."/>
            <person name="Ma J."/>
        </authorList>
    </citation>
    <scope>NUCLEOTIDE SEQUENCE [LARGE SCALE GENOMIC DNA]</scope>
    <source>
        <strain evidence="2">CGMCC 4.7367</strain>
    </source>
</reference>